<feature type="compositionally biased region" description="Basic and acidic residues" evidence="1">
    <location>
        <begin position="46"/>
        <end position="57"/>
    </location>
</feature>
<feature type="region of interest" description="Disordered" evidence="1">
    <location>
        <begin position="46"/>
        <end position="87"/>
    </location>
</feature>
<name>A0A026W3Q2_OOCBI</name>
<dbReference type="EMBL" id="KK107451">
    <property type="protein sequence ID" value="EZA50687.1"/>
    <property type="molecule type" value="Genomic_DNA"/>
</dbReference>
<reference evidence="2 3" key="1">
    <citation type="journal article" date="2014" name="Curr. Biol.">
        <title>The genome of the clonal raider ant Cerapachys biroi.</title>
        <authorList>
            <person name="Oxley P.R."/>
            <person name="Ji L."/>
            <person name="Fetter-Pruneda I."/>
            <person name="McKenzie S.K."/>
            <person name="Li C."/>
            <person name="Hu H."/>
            <person name="Zhang G."/>
            <person name="Kronauer D.J."/>
        </authorList>
    </citation>
    <scope>NUCLEOTIDE SEQUENCE [LARGE SCALE GENOMIC DNA]</scope>
</reference>
<dbReference type="AlphaFoldDB" id="A0A026W3Q2"/>
<dbReference type="Proteomes" id="UP000053097">
    <property type="component" value="Unassembled WGS sequence"/>
</dbReference>
<proteinExistence type="predicted"/>
<accession>A0A026W3Q2</accession>
<sequence length="87" mass="10484">MRRHRGMSLQTQLERIYHNLRPEYRYYVRRGDFLTLPELLLRTDEYEQVRKDERRQPPTDTSAGHLKKSSDNPLSAVSDKYDPRECC</sequence>
<evidence type="ECO:0000313" key="3">
    <source>
        <dbReference type="Proteomes" id="UP000053097"/>
    </source>
</evidence>
<organism evidence="2 3">
    <name type="scientific">Ooceraea biroi</name>
    <name type="common">Clonal raider ant</name>
    <name type="synonym">Cerapachys biroi</name>
    <dbReference type="NCBI Taxonomy" id="2015173"/>
    <lineage>
        <taxon>Eukaryota</taxon>
        <taxon>Metazoa</taxon>
        <taxon>Ecdysozoa</taxon>
        <taxon>Arthropoda</taxon>
        <taxon>Hexapoda</taxon>
        <taxon>Insecta</taxon>
        <taxon>Pterygota</taxon>
        <taxon>Neoptera</taxon>
        <taxon>Endopterygota</taxon>
        <taxon>Hymenoptera</taxon>
        <taxon>Apocrita</taxon>
        <taxon>Aculeata</taxon>
        <taxon>Formicoidea</taxon>
        <taxon>Formicidae</taxon>
        <taxon>Dorylinae</taxon>
        <taxon>Ooceraea</taxon>
    </lineage>
</organism>
<evidence type="ECO:0000256" key="1">
    <source>
        <dbReference type="SAM" id="MobiDB-lite"/>
    </source>
</evidence>
<protein>
    <submittedName>
        <fullName evidence="2">Uncharacterized protein</fullName>
    </submittedName>
</protein>
<evidence type="ECO:0000313" key="2">
    <source>
        <dbReference type="EMBL" id="EZA50687.1"/>
    </source>
</evidence>
<gene>
    <name evidence="2" type="ORF">X777_11119</name>
</gene>
<keyword evidence="3" id="KW-1185">Reference proteome</keyword>